<evidence type="ECO:0000256" key="1">
    <source>
        <dbReference type="SAM" id="MobiDB-lite"/>
    </source>
</evidence>
<dbReference type="Proteomes" id="UP001607303">
    <property type="component" value="Unassembled WGS sequence"/>
</dbReference>
<accession>A0ABD2BI60</accession>
<gene>
    <name evidence="2" type="ORF">V1477_014683</name>
</gene>
<evidence type="ECO:0000313" key="3">
    <source>
        <dbReference type="Proteomes" id="UP001607303"/>
    </source>
</evidence>
<keyword evidence="3" id="KW-1185">Reference proteome</keyword>
<dbReference type="EMBL" id="JAYRBN010000075">
    <property type="protein sequence ID" value="KAL2732442.1"/>
    <property type="molecule type" value="Genomic_DNA"/>
</dbReference>
<proteinExistence type="predicted"/>
<organism evidence="2 3">
    <name type="scientific">Vespula maculifrons</name>
    <name type="common">Eastern yellow jacket</name>
    <name type="synonym">Wasp</name>
    <dbReference type="NCBI Taxonomy" id="7453"/>
    <lineage>
        <taxon>Eukaryota</taxon>
        <taxon>Metazoa</taxon>
        <taxon>Ecdysozoa</taxon>
        <taxon>Arthropoda</taxon>
        <taxon>Hexapoda</taxon>
        <taxon>Insecta</taxon>
        <taxon>Pterygota</taxon>
        <taxon>Neoptera</taxon>
        <taxon>Endopterygota</taxon>
        <taxon>Hymenoptera</taxon>
        <taxon>Apocrita</taxon>
        <taxon>Aculeata</taxon>
        <taxon>Vespoidea</taxon>
        <taxon>Vespidae</taxon>
        <taxon>Vespinae</taxon>
        <taxon>Vespula</taxon>
    </lineage>
</organism>
<feature type="region of interest" description="Disordered" evidence="1">
    <location>
        <begin position="1"/>
        <end position="30"/>
    </location>
</feature>
<name>A0ABD2BI60_VESMC</name>
<comment type="caution">
    <text evidence="2">The sequence shown here is derived from an EMBL/GenBank/DDBJ whole genome shotgun (WGS) entry which is preliminary data.</text>
</comment>
<reference evidence="2 3" key="1">
    <citation type="journal article" date="2024" name="Ann. Entomol. Soc. Am.">
        <title>Genomic analyses of the southern and eastern yellowjacket wasps (Hymenoptera: Vespidae) reveal evolutionary signatures of social life.</title>
        <authorList>
            <person name="Catto M.A."/>
            <person name="Caine P.B."/>
            <person name="Orr S.E."/>
            <person name="Hunt B.G."/>
            <person name="Goodisman M.A.D."/>
        </authorList>
    </citation>
    <scope>NUCLEOTIDE SEQUENCE [LARGE SCALE GENOMIC DNA]</scope>
    <source>
        <strain evidence="2">232</strain>
        <tissue evidence="2">Head and thorax</tissue>
    </source>
</reference>
<sequence>MSTSNVSKSDSSESQLEDTSSSMHPDSSGVQVERLIERFRIHNREGAKACSANLTLIGRIVNSTLVDPTRRLIASQIVSQDAIGTYFETPNCRHMATLAVDSLFLSTLKEHNGKANAGETLCIRCDKPS</sequence>
<evidence type="ECO:0000313" key="2">
    <source>
        <dbReference type="EMBL" id="KAL2732442.1"/>
    </source>
</evidence>
<feature type="compositionally biased region" description="Low complexity" evidence="1">
    <location>
        <begin position="12"/>
        <end position="22"/>
    </location>
</feature>
<dbReference type="AlphaFoldDB" id="A0ABD2BI60"/>
<protein>
    <submittedName>
        <fullName evidence="2">Uncharacterized protein</fullName>
    </submittedName>
</protein>